<accession>A0A2P5YJF1</accession>
<dbReference type="AlphaFoldDB" id="A0A2P5YJF1"/>
<dbReference type="Proteomes" id="UP000239757">
    <property type="component" value="Unassembled WGS sequence"/>
</dbReference>
<sequence>MEGEDVHPHSTGNTGSDIVICDNPEVVMTDVNPNAALAHSPTIPISTLIANMQARFKYKISYGKAWWAKQMAIKQLYCDWDALYNKLQGWITVMREYVPRAMTTNLIKAVNAVLRRTRHLPILAIFSATFYRLAMLMSRIGQRQVKQIEVGHIYVEGVQNLMKVIARVFCLGHMLLICEISVMSMGGPILFDIRVCIFMQYVHAKLDVEHFIDEMSQTGKFRHLLLRCCRTATSIDILKVSHSRRGFKMTWISRKRVNPNSARSVEHLATTDQATHIVFMFAVNLLIMPD</sequence>
<protein>
    <submittedName>
        <fullName evidence="1">Uncharacterized protein</fullName>
    </submittedName>
</protein>
<reference evidence="1 2" key="1">
    <citation type="submission" date="2015-01" db="EMBL/GenBank/DDBJ databases">
        <title>Genome of allotetraploid Gossypium barbadense reveals genomic plasticity and fiber elongation in cotton evolution.</title>
        <authorList>
            <person name="Chen X."/>
            <person name="Liu X."/>
            <person name="Zhao B."/>
            <person name="Zheng H."/>
            <person name="Hu Y."/>
            <person name="Lu G."/>
            <person name="Yang C."/>
            <person name="Chen J."/>
            <person name="Shan C."/>
            <person name="Zhang L."/>
            <person name="Zhou Y."/>
            <person name="Wang L."/>
            <person name="Guo W."/>
            <person name="Bai Y."/>
            <person name="Ruan J."/>
            <person name="Shangguan X."/>
            <person name="Mao Y."/>
            <person name="Jiang J."/>
            <person name="Zhu Y."/>
            <person name="Lei J."/>
            <person name="Kang H."/>
            <person name="Chen S."/>
            <person name="He X."/>
            <person name="Wang R."/>
            <person name="Wang Y."/>
            <person name="Chen J."/>
            <person name="Wang L."/>
            <person name="Yu S."/>
            <person name="Wang B."/>
            <person name="Wei J."/>
            <person name="Song S."/>
            <person name="Lu X."/>
            <person name="Gao Z."/>
            <person name="Gu W."/>
            <person name="Deng X."/>
            <person name="Ma D."/>
            <person name="Wang S."/>
            <person name="Liang W."/>
            <person name="Fang L."/>
            <person name="Cai C."/>
            <person name="Zhu X."/>
            <person name="Zhou B."/>
            <person name="Zhang Y."/>
            <person name="Chen Z."/>
            <person name="Xu S."/>
            <person name="Zhu R."/>
            <person name="Wang S."/>
            <person name="Zhang T."/>
            <person name="Zhao G."/>
        </authorList>
    </citation>
    <scope>NUCLEOTIDE SEQUENCE [LARGE SCALE GENOMIC DNA]</scope>
    <source>
        <strain evidence="2">cv. Xinhai21</strain>
        <tissue evidence="1">Leaf</tissue>
    </source>
</reference>
<evidence type="ECO:0000313" key="2">
    <source>
        <dbReference type="Proteomes" id="UP000239757"/>
    </source>
</evidence>
<name>A0A2P5YJF1_GOSBA</name>
<evidence type="ECO:0000313" key="1">
    <source>
        <dbReference type="EMBL" id="PPS15684.1"/>
    </source>
</evidence>
<dbReference type="EMBL" id="KZ663117">
    <property type="protein sequence ID" value="PPS15684.1"/>
    <property type="molecule type" value="Genomic_DNA"/>
</dbReference>
<gene>
    <name evidence="1" type="ORF">GOBAR_AA04892</name>
</gene>
<proteinExistence type="predicted"/>
<organism evidence="1 2">
    <name type="scientific">Gossypium barbadense</name>
    <name type="common">Sea Island cotton</name>
    <name type="synonym">Hibiscus barbadensis</name>
    <dbReference type="NCBI Taxonomy" id="3634"/>
    <lineage>
        <taxon>Eukaryota</taxon>
        <taxon>Viridiplantae</taxon>
        <taxon>Streptophyta</taxon>
        <taxon>Embryophyta</taxon>
        <taxon>Tracheophyta</taxon>
        <taxon>Spermatophyta</taxon>
        <taxon>Magnoliopsida</taxon>
        <taxon>eudicotyledons</taxon>
        <taxon>Gunneridae</taxon>
        <taxon>Pentapetalae</taxon>
        <taxon>rosids</taxon>
        <taxon>malvids</taxon>
        <taxon>Malvales</taxon>
        <taxon>Malvaceae</taxon>
        <taxon>Malvoideae</taxon>
        <taxon>Gossypium</taxon>
    </lineage>
</organism>